<sequence>MRDHGVKLYNVIFPIWLLWLFPGTWLVVLPACFLIDLLVVALTLRYLRVKEAGEKVKAVIIKVWLCGFAADLIGTVGMLSTLFMDGRRFGGWVGDWLRWNVAAAVERNPFDSIFGLLWVAGCVALAAFFIYLFNYRFCLSKAGLEEDEKKKLALSLAVFTAPYLFFLPTEWLFY</sequence>
<keyword evidence="3" id="KW-1185">Reference proteome</keyword>
<accession>A0A1B2I7X8</accession>
<dbReference type="GeneID" id="83058908"/>
<evidence type="ECO:0000313" key="2">
    <source>
        <dbReference type="EMBL" id="ANZ46063.1"/>
    </source>
</evidence>
<protein>
    <submittedName>
        <fullName evidence="2">Uncharacterized protein</fullName>
    </submittedName>
</protein>
<evidence type="ECO:0000256" key="1">
    <source>
        <dbReference type="SAM" id="Phobius"/>
    </source>
</evidence>
<feature type="transmembrane region" description="Helical" evidence="1">
    <location>
        <begin position="113"/>
        <end position="133"/>
    </location>
</feature>
<dbReference type="Proteomes" id="UP000093044">
    <property type="component" value="Chromosome"/>
</dbReference>
<dbReference type="RefSeq" id="WP_066747514.1">
    <property type="nucleotide sequence ID" value="NZ_CP016757.1"/>
</dbReference>
<organism evidence="2 3">
    <name type="scientific">Cloacibacillus porcorum</name>
    <dbReference type="NCBI Taxonomy" id="1197717"/>
    <lineage>
        <taxon>Bacteria</taxon>
        <taxon>Thermotogati</taxon>
        <taxon>Synergistota</taxon>
        <taxon>Synergistia</taxon>
        <taxon>Synergistales</taxon>
        <taxon>Synergistaceae</taxon>
        <taxon>Cloacibacillus</taxon>
    </lineage>
</organism>
<reference evidence="2" key="1">
    <citation type="submission" date="2016-08" db="EMBL/GenBank/DDBJ databases">
        <title>Complete genome of Cloacibacillus porcorum.</title>
        <authorList>
            <person name="Looft T."/>
            <person name="Bayles D.O."/>
            <person name="Alt D.P."/>
        </authorList>
    </citation>
    <scope>NUCLEOTIDE SEQUENCE [LARGE SCALE GENOMIC DNA]</scope>
    <source>
        <strain evidence="2">CL-84</strain>
    </source>
</reference>
<feature type="transmembrane region" description="Helical" evidence="1">
    <location>
        <begin position="25"/>
        <end position="47"/>
    </location>
</feature>
<dbReference type="KEGG" id="cpor:BED41_13735"/>
<keyword evidence="1" id="KW-0472">Membrane</keyword>
<feature type="transmembrane region" description="Helical" evidence="1">
    <location>
        <begin position="59"/>
        <end position="83"/>
    </location>
</feature>
<feature type="transmembrane region" description="Helical" evidence="1">
    <location>
        <begin position="153"/>
        <end position="173"/>
    </location>
</feature>
<dbReference type="OrthoDB" id="2085510at2"/>
<dbReference type="EMBL" id="CP016757">
    <property type="protein sequence ID" value="ANZ46063.1"/>
    <property type="molecule type" value="Genomic_DNA"/>
</dbReference>
<name>A0A1B2I7X8_9BACT</name>
<evidence type="ECO:0000313" key="3">
    <source>
        <dbReference type="Proteomes" id="UP000093044"/>
    </source>
</evidence>
<dbReference type="AlphaFoldDB" id="A0A1B2I7X8"/>
<keyword evidence="1" id="KW-0812">Transmembrane</keyword>
<proteinExistence type="predicted"/>
<keyword evidence="1" id="KW-1133">Transmembrane helix</keyword>
<gene>
    <name evidence="2" type="ORF">BED41_13735</name>
</gene>